<sequence length="157" mass="17838">MKQPKDMNVFSIADVYYENEKELSLEKQLTIEPLAAVLLNFEREDVEEYEETICVLIGMGSYSYAHKKLDLDLKNQPSPPCGVGVHFEEPLDDDVPTDDDYRLPNSDVEDNSDDDDSNDNSDAGGTNKEDFSTLWTCGQQRKTSHKREGSFWTECDA</sequence>
<feature type="region of interest" description="Disordered" evidence="1">
    <location>
        <begin position="79"/>
        <end position="157"/>
    </location>
</feature>
<keyword evidence="3" id="KW-1185">Reference proteome</keyword>
<reference evidence="3" key="2">
    <citation type="journal article" date="2017" name="J. Anim. Genet.">
        <title>Multiple reference genome sequences of hot pepper reveal the massive evolution of plant disease resistance genes by retroduplication.</title>
        <authorList>
            <person name="Kim S."/>
            <person name="Park J."/>
            <person name="Yeom S.-I."/>
            <person name="Kim Y.-M."/>
            <person name="Seo E."/>
            <person name="Kim K.-T."/>
            <person name="Kim M.-S."/>
            <person name="Lee J.M."/>
            <person name="Cheong K."/>
            <person name="Shin H.-S."/>
            <person name="Kim S.-B."/>
            <person name="Han K."/>
            <person name="Lee J."/>
            <person name="Park M."/>
            <person name="Lee H.-A."/>
            <person name="Lee H.-Y."/>
            <person name="Lee Y."/>
            <person name="Oh S."/>
            <person name="Lee J.H."/>
            <person name="Choi E."/>
            <person name="Choi E."/>
            <person name="Lee S.E."/>
            <person name="Jeon J."/>
            <person name="Kim H."/>
            <person name="Choi G."/>
            <person name="Song H."/>
            <person name="Lee J."/>
            <person name="Lee S.-C."/>
            <person name="Kwon J.-K."/>
            <person name="Lee H.-Y."/>
            <person name="Koo N."/>
            <person name="Hong Y."/>
            <person name="Kim R.W."/>
            <person name="Kang W.-H."/>
            <person name="Huh J.H."/>
            <person name="Kang B.-C."/>
            <person name="Yang T.-J."/>
            <person name="Lee Y.-H."/>
            <person name="Bennetzen J.L."/>
            <person name="Choi D."/>
        </authorList>
    </citation>
    <scope>NUCLEOTIDE SEQUENCE [LARGE SCALE GENOMIC DNA]</scope>
    <source>
        <strain evidence="3">cv. PBC81</strain>
    </source>
</reference>
<dbReference type="Proteomes" id="UP000224567">
    <property type="component" value="Unassembled WGS sequence"/>
</dbReference>
<evidence type="ECO:0000313" key="2">
    <source>
        <dbReference type="EMBL" id="PHT59501.1"/>
    </source>
</evidence>
<dbReference type="AlphaFoldDB" id="A0A2G2XQ74"/>
<feature type="compositionally biased region" description="Acidic residues" evidence="1">
    <location>
        <begin position="107"/>
        <end position="119"/>
    </location>
</feature>
<dbReference type="EMBL" id="MLFT02000001">
    <property type="protein sequence ID" value="PHT59501.1"/>
    <property type="molecule type" value="Genomic_DNA"/>
</dbReference>
<protein>
    <submittedName>
        <fullName evidence="2">Uncharacterized protein</fullName>
    </submittedName>
</protein>
<evidence type="ECO:0000256" key="1">
    <source>
        <dbReference type="SAM" id="MobiDB-lite"/>
    </source>
</evidence>
<accession>A0A2G2XQ74</accession>
<reference evidence="2 3" key="1">
    <citation type="journal article" date="2017" name="Genome Biol.">
        <title>New reference genome sequences of hot pepper reveal the massive evolution of plant disease-resistance genes by retroduplication.</title>
        <authorList>
            <person name="Kim S."/>
            <person name="Park J."/>
            <person name="Yeom S.I."/>
            <person name="Kim Y.M."/>
            <person name="Seo E."/>
            <person name="Kim K.T."/>
            <person name="Kim M.S."/>
            <person name="Lee J.M."/>
            <person name="Cheong K."/>
            <person name="Shin H.S."/>
            <person name="Kim S.B."/>
            <person name="Han K."/>
            <person name="Lee J."/>
            <person name="Park M."/>
            <person name="Lee H.A."/>
            <person name="Lee H.Y."/>
            <person name="Lee Y."/>
            <person name="Oh S."/>
            <person name="Lee J.H."/>
            <person name="Choi E."/>
            <person name="Choi E."/>
            <person name="Lee S.E."/>
            <person name="Jeon J."/>
            <person name="Kim H."/>
            <person name="Choi G."/>
            <person name="Song H."/>
            <person name="Lee J."/>
            <person name="Lee S.C."/>
            <person name="Kwon J.K."/>
            <person name="Lee H.Y."/>
            <person name="Koo N."/>
            <person name="Hong Y."/>
            <person name="Kim R.W."/>
            <person name="Kang W.H."/>
            <person name="Huh J.H."/>
            <person name="Kang B.C."/>
            <person name="Yang T.J."/>
            <person name="Lee Y.H."/>
            <person name="Bennetzen J.L."/>
            <person name="Choi D."/>
        </authorList>
    </citation>
    <scope>NUCLEOTIDE SEQUENCE [LARGE SCALE GENOMIC DNA]</scope>
    <source>
        <strain evidence="3">cv. PBC81</strain>
    </source>
</reference>
<gene>
    <name evidence="2" type="ORF">CQW23_01864</name>
</gene>
<comment type="caution">
    <text evidence="2">The sequence shown here is derived from an EMBL/GenBank/DDBJ whole genome shotgun (WGS) entry which is preliminary data.</text>
</comment>
<dbReference type="OrthoDB" id="1305760at2759"/>
<evidence type="ECO:0000313" key="3">
    <source>
        <dbReference type="Proteomes" id="UP000224567"/>
    </source>
</evidence>
<organism evidence="2 3">
    <name type="scientific">Capsicum baccatum</name>
    <name type="common">Peruvian pepper</name>
    <dbReference type="NCBI Taxonomy" id="33114"/>
    <lineage>
        <taxon>Eukaryota</taxon>
        <taxon>Viridiplantae</taxon>
        <taxon>Streptophyta</taxon>
        <taxon>Embryophyta</taxon>
        <taxon>Tracheophyta</taxon>
        <taxon>Spermatophyta</taxon>
        <taxon>Magnoliopsida</taxon>
        <taxon>eudicotyledons</taxon>
        <taxon>Gunneridae</taxon>
        <taxon>Pentapetalae</taxon>
        <taxon>asterids</taxon>
        <taxon>lamiids</taxon>
        <taxon>Solanales</taxon>
        <taxon>Solanaceae</taxon>
        <taxon>Solanoideae</taxon>
        <taxon>Capsiceae</taxon>
        <taxon>Capsicum</taxon>
    </lineage>
</organism>
<proteinExistence type="predicted"/>
<name>A0A2G2XQ74_CAPBA</name>